<dbReference type="GO" id="GO:0016301">
    <property type="term" value="F:kinase activity"/>
    <property type="evidence" value="ECO:0007669"/>
    <property type="project" value="UniProtKB-KW"/>
</dbReference>
<evidence type="ECO:0000313" key="3">
    <source>
        <dbReference type="EMBL" id="MDD7915404.1"/>
    </source>
</evidence>
<dbReference type="PANTHER" id="PTHR34220">
    <property type="entry name" value="SENSOR HISTIDINE KINASE YPDA"/>
    <property type="match status" value="1"/>
</dbReference>
<keyword evidence="4" id="KW-1185">Reference proteome</keyword>
<feature type="transmembrane region" description="Helical" evidence="1">
    <location>
        <begin position="42"/>
        <end position="63"/>
    </location>
</feature>
<evidence type="ECO:0000313" key="4">
    <source>
        <dbReference type="Proteomes" id="UP001151478"/>
    </source>
</evidence>
<accession>A0ABT5SBA9</accession>
<keyword evidence="1" id="KW-0472">Membrane</keyword>
<dbReference type="RefSeq" id="WP_265725955.1">
    <property type="nucleotide sequence ID" value="NZ_JAOSLC020000003.1"/>
</dbReference>
<proteinExistence type="predicted"/>
<dbReference type="Proteomes" id="UP001151478">
    <property type="component" value="Unassembled WGS sequence"/>
</dbReference>
<keyword evidence="1" id="KW-0812">Transmembrane</keyword>
<feature type="domain" description="Signal transduction histidine kinase internal region" evidence="2">
    <location>
        <begin position="121"/>
        <end position="199"/>
    </location>
</feature>
<dbReference type="Pfam" id="PF06580">
    <property type="entry name" value="His_kinase"/>
    <property type="match status" value="1"/>
</dbReference>
<protein>
    <submittedName>
        <fullName evidence="3">Histidine kinase</fullName>
    </submittedName>
</protein>
<sequence>MYRFKDKINKFFVIGFSFFLGFSVLSLGFSEINRSAFSFLRPIDIFMIGIMLEAITISIGLGYKYHIYRQERDNYNTLLISELKKNDILKDQLNEKLSEKIESHKIAAIHVLHEKQLNELKLTSLLSQMNPHFIFNALNSIKLYIINHEPKIAAYYLNKFSKLIRKILEASSAKEVTLQEELETMDLYMTIENIRFSDEIDFNIKVNEKLNLTSIKLPPLIIQPFLENALWHGLSSKKVIKKFLFLLIN</sequence>
<dbReference type="EMBL" id="JAOSLC020000003">
    <property type="protein sequence ID" value="MDD7915404.1"/>
    <property type="molecule type" value="Genomic_DNA"/>
</dbReference>
<reference evidence="3" key="1">
    <citation type="submission" date="2023-02" db="EMBL/GenBank/DDBJ databases">
        <title>Polaribacter ponticola sp. nov., isolated from seawater.</title>
        <authorList>
            <person name="Baek J.H."/>
            <person name="Kim J.M."/>
            <person name="Choi D.G."/>
            <person name="Jeon C.O."/>
        </authorList>
    </citation>
    <scope>NUCLEOTIDE SEQUENCE</scope>
    <source>
        <strain evidence="3">MSW5</strain>
    </source>
</reference>
<gene>
    <name evidence="3" type="ORF">N5A56_013710</name>
</gene>
<evidence type="ECO:0000256" key="1">
    <source>
        <dbReference type="SAM" id="Phobius"/>
    </source>
</evidence>
<organism evidence="3 4">
    <name type="scientific">Polaribacter ponticola</name>
    <dbReference type="NCBI Taxonomy" id="2978475"/>
    <lineage>
        <taxon>Bacteria</taxon>
        <taxon>Pseudomonadati</taxon>
        <taxon>Bacteroidota</taxon>
        <taxon>Flavobacteriia</taxon>
        <taxon>Flavobacteriales</taxon>
        <taxon>Flavobacteriaceae</taxon>
    </lineage>
</organism>
<dbReference type="InterPro" id="IPR010559">
    <property type="entry name" value="Sig_transdc_His_kin_internal"/>
</dbReference>
<dbReference type="PANTHER" id="PTHR34220:SF7">
    <property type="entry name" value="SENSOR HISTIDINE KINASE YPDA"/>
    <property type="match status" value="1"/>
</dbReference>
<name>A0ABT5SBA9_9FLAO</name>
<evidence type="ECO:0000259" key="2">
    <source>
        <dbReference type="Pfam" id="PF06580"/>
    </source>
</evidence>
<keyword evidence="3" id="KW-0418">Kinase</keyword>
<keyword evidence="3" id="KW-0808">Transferase</keyword>
<dbReference type="InterPro" id="IPR050640">
    <property type="entry name" value="Bact_2-comp_sensor_kinase"/>
</dbReference>
<feature type="transmembrane region" description="Helical" evidence="1">
    <location>
        <begin position="12"/>
        <end position="30"/>
    </location>
</feature>
<keyword evidence="1" id="KW-1133">Transmembrane helix</keyword>
<comment type="caution">
    <text evidence="3">The sequence shown here is derived from an EMBL/GenBank/DDBJ whole genome shotgun (WGS) entry which is preliminary data.</text>
</comment>